<organism evidence="1">
    <name type="scientific">Siphoviridae sp. ctDmR33</name>
    <dbReference type="NCBI Taxonomy" id="2825389"/>
    <lineage>
        <taxon>Viruses</taxon>
        <taxon>Duplodnaviria</taxon>
        <taxon>Heunggongvirae</taxon>
        <taxon>Uroviricota</taxon>
        <taxon>Caudoviricetes</taxon>
    </lineage>
</organism>
<evidence type="ECO:0000313" key="1">
    <source>
        <dbReference type="EMBL" id="DAF99048.1"/>
    </source>
</evidence>
<proteinExistence type="predicted"/>
<protein>
    <submittedName>
        <fullName evidence="1">Recombinase zinc beta ribbon domain</fullName>
    </submittedName>
</protein>
<dbReference type="EMBL" id="BK016159">
    <property type="protein sequence ID" value="DAF99048.1"/>
    <property type="molecule type" value="Genomic_DNA"/>
</dbReference>
<name>A0A8S5UX36_9CAUD</name>
<accession>A0A8S5UX36</accession>
<reference evidence="1" key="1">
    <citation type="journal article" date="2021" name="Proc. Natl. Acad. Sci. U.S.A.">
        <title>A Catalog of Tens of Thousands of Viruses from Human Metagenomes Reveals Hidden Associations with Chronic Diseases.</title>
        <authorList>
            <person name="Tisza M.J."/>
            <person name="Buck C.B."/>
        </authorList>
    </citation>
    <scope>NUCLEOTIDE SEQUENCE</scope>
    <source>
        <strain evidence="1">CtDmR33</strain>
    </source>
</reference>
<sequence>MGGATLRHIIYLPRSHLPHKCHAPKPLYLPCFLYCGTCGR</sequence>